<name>A0A0B2V0J8_TOXCA</name>
<comment type="similarity">
    <text evidence="1">Belongs to the UPF0585 family.</text>
</comment>
<dbReference type="OrthoDB" id="10258744at2759"/>
<dbReference type="AlphaFoldDB" id="A0A0B2V0J8"/>
<evidence type="ECO:0000256" key="1">
    <source>
        <dbReference type="ARBA" id="ARBA00008308"/>
    </source>
</evidence>
<protein>
    <submittedName>
        <fullName evidence="2">UPF0585 protein C16orf13-like protein</fullName>
    </submittedName>
</protein>
<dbReference type="EMBL" id="JPKZ01002808">
    <property type="protein sequence ID" value="KHN74887.1"/>
    <property type="molecule type" value="Genomic_DNA"/>
</dbReference>
<dbReference type="Pfam" id="PF06080">
    <property type="entry name" value="DUF938"/>
    <property type="match status" value="1"/>
</dbReference>
<accession>A0A0B2V0J8</accession>
<evidence type="ECO:0000313" key="3">
    <source>
        <dbReference type="Proteomes" id="UP000031036"/>
    </source>
</evidence>
<organism evidence="2 3">
    <name type="scientific">Toxocara canis</name>
    <name type="common">Canine roundworm</name>
    <dbReference type="NCBI Taxonomy" id="6265"/>
    <lineage>
        <taxon>Eukaryota</taxon>
        <taxon>Metazoa</taxon>
        <taxon>Ecdysozoa</taxon>
        <taxon>Nematoda</taxon>
        <taxon>Chromadorea</taxon>
        <taxon>Rhabditida</taxon>
        <taxon>Spirurina</taxon>
        <taxon>Ascaridomorpha</taxon>
        <taxon>Ascaridoidea</taxon>
        <taxon>Toxocaridae</taxon>
        <taxon>Toxocara</taxon>
    </lineage>
</organism>
<dbReference type="PANTHER" id="PTHR20974">
    <property type="entry name" value="UPF0585 PROTEIN CG18661"/>
    <property type="match status" value="1"/>
</dbReference>
<dbReference type="Proteomes" id="UP000031036">
    <property type="component" value="Unassembled WGS sequence"/>
</dbReference>
<sequence>MRSVGRILRLWRGARADDHFCTNYAVLSSKNNQNGVINAAKYPFDHFNRRINGFLVLRRMLFATNQCNDTAMLSAPAAERNKQPILEVIQQYIDHTPKKLLEISSGSGQHVIHFASHLPNTLFQPSDIDTPSLNSIDAYLQHFKPANVLSPLYIDVSTPVDGWTLPDVFVPGHIDVMLNINMIHISSDSAVDGLFRAAGELLEPGSGLLITYGPYAVNGTITPQSNVEFDRSLRARNPAWGLRDIADLKKKAIANRLDLTNVHDMPANNKTLIFCKRSK</sequence>
<proteinExistence type="inferred from homology"/>
<dbReference type="PANTHER" id="PTHR20974:SF0">
    <property type="entry name" value="UPF0585 PROTEIN CG18661"/>
    <property type="match status" value="1"/>
</dbReference>
<dbReference type="Gene3D" id="3.40.50.150">
    <property type="entry name" value="Vaccinia Virus protein VP39"/>
    <property type="match status" value="1"/>
</dbReference>
<keyword evidence="3" id="KW-1185">Reference proteome</keyword>
<gene>
    <name evidence="2" type="ORF">Tcan_09145</name>
</gene>
<dbReference type="InterPro" id="IPR029063">
    <property type="entry name" value="SAM-dependent_MTases_sf"/>
</dbReference>
<evidence type="ECO:0000313" key="2">
    <source>
        <dbReference type="EMBL" id="KHN74887.1"/>
    </source>
</evidence>
<reference evidence="2 3" key="1">
    <citation type="submission" date="2014-11" db="EMBL/GenBank/DDBJ databases">
        <title>Genetic blueprint of the zoonotic pathogen Toxocara canis.</title>
        <authorList>
            <person name="Zhu X.-Q."/>
            <person name="Korhonen P.K."/>
            <person name="Cai H."/>
            <person name="Young N.D."/>
            <person name="Nejsum P."/>
            <person name="von Samson-Himmelstjerna G."/>
            <person name="Boag P.R."/>
            <person name="Tan P."/>
            <person name="Li Q."/>
            <person name="Min J."/>
            <person name="Yang Y."/>
            <person name="Wang X."/>
            <person name="Fang X."/>
            <person name="Hall R.S."/>
            <person name="Hofmann A."/>
            <person name="Sternberg P.W."/>
            <person name="Jex A.R."/>
            <person name="Gasser R.B."/>
        </authorList>
    </citation>
    <scope>NUCLEOTIDE SEQUENCE [LARGE SCALE GENOMIC DNA]</scope>
    <source>
        <strain evidence="2">PN_DK_2014</strain>
    </source>
</reference>
<dbReference type="SUPFAM" id="SSF53335">
    <property type="entry name" value="S-adenosyl-L-methionine-dependent methyltransferases"/>
    <property type="match status" value="1"/>
</dbReference>
<comment type="caution">
    <text evidence="2">The sequence shown here is derived from an EMBL/GenBank/DDBJ whole genome shotgun (WGS) entry which is preliminary data.</text>
</comment>
<dbReference type="InterPro" id="IPR010342">
    <property type="entry name" value="DUF938"/>
</dbReference>
<dbReference type="OMA" id="YLYGPYK"/>